<evidence type="ECO:0000313" key="3">
    <source>
        <dbReference type="Proteomes" id="UP000249396"/>
    </source>
</evidence>
<accession>A0A2W4S5T8</accession>
<evidence type="ECO:0000313" key="2">
    <source>
        <dbReference type="EMBL" id="PZN71140.1"/>
    </source>
</evidence>
<proteinExistence type="predicted"/>
<gene>
    <name evidence="2" type="ORF">DM484_27010</name>
</gene>
<feature type="signal peptide" evidence="1">
    <location>
        <begin position="1"/>
        <end position="18"/>
    </location>
</feature>
<organism evidence="2 3">
    <name type="scientific">Candidatus Methylumidiphilus alinenensis</name>
    <dbReference type="NCBI Taxonomy" id="2202197"/>
    <lineage>
        <taxon>Bacteria</taxon>
        <taxon>Pseudomonadati</taxon>
        <taxon>Pseudomonadota</taxon>
        <taxon>Gammaproteobacteria</taxon>
        <taxon>Methylococcales</taxon>
        <taxon>Candidatus Methylumidiphilus</taxon>
    </lineage>
</organism>
<dbReference type="AlphaFoldDB" id="A0A2W4S5T8"/>
<dbReference type="EMBL" id="QJPH01000533">
    <property type="protein sequence ID" value="PZN71140.1"/>
    <property type="molecule type" value="Genomic_DNA"/>
</dbReference>
<reference evidence="2 3" key="1">
    <citation type="journal article" date="2018" name="Aquat. Microb. Ecol.">
        <title>Gammaproteobacterial methanotrophs dominate.</title>
        <authorList>
            <person name="Rissanen A.J."/>
            <person name="Saarenheimo J."/>
            <person name="Tiirola M."/>
            <person name="Peura S."/>
            <person name="Aalto S.L."/>
            <person name="Karvinen A."/>
            <person name="Nykanen H."/>
        </authorList>
    </citation>
    <scope>NUCLEOTIDE SEQUENCE [LARGE SCALE GENOMIC DNA]</scope>
    <source>
        <strain evidence="2">AMbin10</strain>
    </source>
</reference>
<keyword evidence="1" id="KW-0732">Signal</keyword>
<evidence type="ECO:0008006" key="4">
    <source>
        <dbReference type="Google" id="ProtNLM"/>
    </source>
</evidence>
<sequence>MLINNTLRGFLLVALTLAAVGCSTIRSTSNDAKAMGVEPAPNAGFIEHPALQAKRADLPFQKVWIKPGFEKSAYRELVVAPVNTHNQRRAAFEGRLRDMDTGEVVATFADRDMADAGPLDLTRLTWYGPAKGIMDRWVAQFVQIANRKPWRGGHRPDSLHFEGIWKP</sequence>
<comment type="caution">
    <text evidence="2">The sequence shown here is derived from an EMBL/GenBank/DDBJ whole genome shotgun (WGS) entry which is preliminary data.</text>
</comment>
<evidence type="ECO:0000256" key="1">
    <source>
        <dbReference type="SAM" id="SignalP"/>
    </source>
</evidence>
<dbReference type="Proteomes" id="UP000249396">
    <property type="component" value="Unassembled WGS sequence"/>
</dbReference>
<name>A0A2W4S5T8_9GAMM</name>
<feature type="chain" id="PRO_5016108396" description="Peptidase M15C domain-containing protein" evidence="1">
    <location>
        <begin position="19"/>
        <end position="167"/>
    </location>
</feature>
<protein>
    <recommendedName>
        <fullName evidence="4">Peptidase M15C domain-containing protein</fullName>
    </recommendedName>
</protein>